<proteinExistence type="predicted"/>
<evidence type="ECO:0000256" key="2">
    <source>
        <dbReference type="SAM" id="SignalP"/>
    </source>
</evidence>
<reference evidence="3 4" key="1">
    <citation type="submission" date="2013-09" db="EMBL/GenBank/DDBJ databases">
        <title>High correlation between genotypes and phenotypes of environmental bacteria Comamonas testosteroni strains.</title>
        <authorList>
            <person name="Liu L."/>
            <person name="Zhu W."/>
            <person name="Xia X."/>
            <person name="Xu B."/>
            <person name="Luo M."/>
            <person name="Wang G."/>
        </authorList>
    </citation>
    <scope>NUCLEOTIDE SEQUENCE [LARGE SCALE GENOMIC DNA]</scope>
    <source>
        <strain evidence="3 4">JL14</strain>
    </source>
</reference>
<dbReference type="AlphaFoldDB" id="A0A0E3BI66"/>
<sequence length="326" mass="35946">MRKLATLVIGIAVSSFAYAAKECPISWTGEIGYGAGVRLGVDTIVFTPLRDKILTTQELETFYKDVNQGLIDAKSTGYFASGQYFTKTDDGRRRGELYASGRPAAEGNANRSLSGSQPPQGISINSTTDRDQWVIQLAQGRLAAYECHRNQGWPSATDYVAPSKASAAKDSSGQSAERSRNEAKRLDDKQEANLSAILEQGEEVMKSEANRSNGPRNQVFLPQKSQCLRVIDVAQDKTVKSMYWYAIQNTCKEPLQAYWCAGEKSDCKQPKQAAVIKSGGKERSWMDSSTGKQGVQFYGTACSAKFKGRQVYYDKQRAECWALDSD</sequence>
<evidence type="ECO:0000313" key="4">
    <source>
        <dbReference type="Proteomes" id="UP000029567"/>
    </source>
</evidence>
<feature type="chain" id="PRO_5002409089" evidence="2">
    <location>
        <begin position="20"/>
        <end position="326"/>
    </location>
</feature>
<feature type="region of interest" description="Disordered" evidence="1">
    <location>
        <begin position="158"/>
        <end position="191"/>
    </location>
</feature>
<name>A0A0E3BI66_9BURK</name>
<gene>
    <name evidence="3" type="ORF">P245_16560</name>
</gene>
<feature type="region of interest" description="Disordered" evidence="1">
    <location>
        <begin position="101"/>
        <end position="127"/>
    </location>
</feature>
<dbReference type="RefSeq" id="WP_131421365.1">
    <property type="nucleotide sequence ID" value="NZ_AWTN01000097.1"/>
</dbReference>
<keyword evidence="2" id="KW-0732">Signal</keyword>
<evidence type="ECO:0000256" key="1">
    <source>
        <dbReference type="SAM" id="MobiDB-lite"/>
    </source>
</evidence>
<feature type="compositionally biased region" description="Basic and acidic residues" evidence="1">
    <location>
        <begin position="177"/>
        <end position="191"/>
    </location>
</feature>
<dbReference type="Proteomes" id="UP000029567">
    <property type="component" value="Unassembled WGS sequence"/>
</dbReference>
<accession>A0A0E3BI66</accession>
<feature type="compositionally biased region" description="Polar residues" evidence="1">
    <location>
        <begin position="109"/>
        <end position="127"/>
    </location>
</feature>
<organism evidence="3 4">
    <name type="scientific">Comamonas thiooxydans</name>
    <dbReference type="NCBI Taxonomy" id="363952"/>
    <lineage>
        <taxon>Bacteria</taxon>
        <taxon>Pseudomonadati</taxon>
        <taxon>Pseudomonadota</taxon>
        <taxon>Betaproteobacteria</taxon>
        <taxon>Burkholderiales</taxon>
        <taxon>Comamonadaceae</taxon>
        <taxon>Comamonas</taxon>
    </lineage>
</organism>
<feature type="signal peptide" evidence="2">
    <location>
        <begin position="1"/>
        <end position="19"/>
    </location>
</feature>
<comment type="caution">
    <text evidence="3">The sequence shown here is derived from an EMBL/GenBank/DDBJ whole genome shotgun (WGS) entry which is preliminary data.</text>
</comment>
<evidence type="ECO:0000313" key="3">
    <source>
        <dbReference type="EMBL" id="KGG89887.1"/>
    </source>
</evidence>
<feature type="compositionally biased region" description="Low complexity" evidence="1">
    <location>
        <begin position="161"/>
        <end position="176"/>
    </location>
</feature>
<protein>
    <submittedName>
        <fullName evidence="3">Uncharacterized protein</fullName>
    </submittedName>
</protein>
<dbReference type="EMBL" id="AWTN01000097">
    <property type="protein sequence ID" value="KGG89887.1"/>
    <property type="molecule type" value="Genomic_DNA"/>
</dbReference>